<dbReference type="Proteomes" id="UP001164959">
    <property type="component" value="Chromosome"/>
</dbReference>
<dbReference type="RefSeq" id="WP_265361640.1">
    <property type="nucleotide sequence ID" value="NZ_CP110636.1"/>
</dbReference>
<proteinExistence type="predicted"/>
<name>A0ABY6P987_9ACTN</name>
<evidence type="ECO:0000313" key="2">
    <source>
        <dbReference type="EMBL" id="UZJ30167.1"/>
    </source>
</evidence>
<sequence length="177" mass="18901">MTGFDPEVLVSRIRVIFDSPALSAAANALLYEQRQQLAEALKAEAEAVGDKAEAIGDEGEAIGDDGGQRDSGGKRGTGRERSTGRQGEMAAVLMAAQISASLVTLQEAFFRRLADGASLSEARQRLAEDVELAFSLLADGLEPHPDHTNHPNHTDHSATPHTSHTDHTDHSARPSRN</sequence>
<evidence type="ECO:0000313" key="3">
    <source>
        <dbReference type="Proteomes" id="UP001164959"/>
    </source>
</evidence>
<evidence type="ECO:0008006" key="4">
    <source>
        <dbReference type="Google" id="ProtNLM"/>
    </source>
</evidence>
<feature type="compositionally biased region" description="Basic and acidic residues" evidence="1">
    <location>
        <begin position="66"/>
        <end position="83"/>
    </location>
</feature>
<feature type="region of interest" description="Disordered" evidence="1">
    <location>
        <begin position="141"/>
        <end position="177"/>
    </location>
</feature>
<keyword evidence="3" id="KW-1185">Reference proteome</keyword>
<dbReference type="EMBL" id="CP110636">
    <property type="protein sequence ID" value="UZJ30167.1"/>
    <property type="molecule type" value="Genomic_DNA"/>
</dbReference>
<accession>A0ABY6P987</accession>
<organism evidence="2 3">
    <name type="scientific">Streptomyces endophytica</name>
    <dbReference type="NCBI Taxonomy" id="2991496"/>
    <lineage>
        <taxon>Bacteria</taxon>
        <taxon>Bacillati</taxon>
        <taxon>Actinomycetota</taxon>
        <taxon>Actinomycetes</taxon>
        <taxon>Kitasatosporales</taxon>
        <taxon>Streptomycetaceae</taxon>
        <taxon>Streptomyces</taxon>
    </lineage>
</organism>
<feature type="region of interest" description="Disordered" evidence="1">
    <location>
        <begin position="52"/>
        <end position="86"/>
    </location>
</feature>
<protein>
    <recommendedName>
        <fullName evidence="4">DUF892 family protein</fullName>
    </recommendedName>
</protein>
<gene>
    <name evidence="2" type="ORF">OJ254_06775</name>
</gene>
<reference evidence="2" key="1">
    <citation type="submission" date="2022-11" db="EMBL/GenBank/DDBJ databases">
        <title>Identification and genomic analyses of a novel endophytic actinobacterium Streptomyces endophytica sp. nov. with potential for biocontrol of Yam anthracnose.</title>
        <authorList>
            <person name="Huang X."/>
        </authorList>
    </citation>
    <scope>NUCLEOTIDE SEQUENCE</scope>
    <source>
        <strain evidence="2">HNM0140</strain>
    </source>
</reference>
<evidence type="ECO:0000256" key="1">
    <source>
        <dbReference type="SAM" id="MobiDB-lite"/>
    </source>
</evidence>